<reference evidence="1 2" key="1">
    <citation type="submission" date="2017-02" db="EMBL/GenBank/DDBJ databases">
        <title>The complete genomic sequence of a novel cold adapted crude oil-degrading bacterium Planococcus qaidamina Y42.</title>
        <authorList>
            <person name="Yang R."/>
        </authorList>
    </citation>
    <scope>NUCLEOTIDE SEQUENCE [LARGE SCALE GENOMIC DNA]</scope>
    <source>
        <strain evidence="1 2">Y42</strain>
        <plasmid evidence="1 2">unnamed1</plasmid>
    </source>
</reference>
<organism evidence="1 2">
    <name type="scientific">Planococcus lenghuensis</name>
    <dbReference type="NCBI Taxonomy" id="2213202"/>
    <lineage>
        <taxon>Bacteria</taxon>
        <taxon>Bacillati</taxon>
        <taxon>Bacillota</taxon>
        <taxon>Bacilli</taxon>
        <taxon>Bacillales</taxon>
        <taxon>Caryophanaceae</taxon>
        <taxon>Planococcus</taxon>
    </lineage>
</organism>
<name>A0A1Q2L4P0_9BACL</name>
<accession>A0A1Q2L4P0</accession>
<dbReference type="Proteomes" id="UP000188184">
    <property type="component" value="Plasmid unnamed1"/>
</dbReference>
<evidence type="ECO:0000313" key="2">
    <source>
        <dbReference type="Proteomes" id="UP000188184"/>
    </source>
</evidence>
<dbReference type="AlphaFoldDB" id="A0A1Q2L4P0"/>
<proteinExistence type="predicted"/>
<keyword evidence="2" id="KW-1185">Reference proteome</keyword>
<dbReference type="KEGG" id="pmar:B0X71_19630"/>
<keyword evidence="1" id="KW-0614">Plasmid</keyword>
<sequence length="147" mass="17182">MNEIELKLHVLERLCEMLPAEKDKFHKIYELEAELKMDGGCCFPTLMLAHAETCCSPDEPVIRQLHALLKEQYARNLRLDEISLPAQTPSLEEQIDKNKKLPAEEQIRRFGAFTYQILSRHYDAADRIEAPRVFEKILDEFEKLQPN</sequence>
<dbReference type="RefSeq" id="WP_198038757.1">
    <property type="nucleotide sequence ID" value="NZ_CP019641.1"/>
</dbReference>
<geneLocation type="plasmid" evidence="1 2">
    <name>unnamed1</name>
</geneLocation>
<gene>
    <name evidence="1" type="ORF">B0X71_19630</name>
</gene>
<evidence type="ECO:0000313" key="1">
    <source>
        <dbReference type="EMBL" id="AQQ55383.1"/>
    </source>
</evidence>
<protein>
    <submittedName>
        <fullName evidence="1">Uncharacterized protein</fullName>
    </submittedName>
</protein>
<dbReference type="EMBL" id="CP019641">
    <property type="protein sequence ID" value="AQQ55383.1"/>
    <property type="molecule type" value="Genomic_DNA"/>
</dbReference>